<dbReference type="CDD" id="cd00112">
    <property type="entry name" value="LDLa"/>
    <property type="match status" value="2"/>
</dbReference>
<dbReference type="PANTHER" id="PTHR24372:SF77">
    <property type="entry name" value="G-PROTEIN COUPLED RECEPTORS FAMILY 1 PROFILE DOMAIN-CONTAINING PROTEIN"/>
    <property type="match status" value="1"/>
</dbReference>
<dbReference type="PROSITE" id="PS50068">
    <property type="entry name" value="LDLRA_2"/>
    <property type="match status" value="4"/>
</dbReference>
<comment type="subcellular location">
    <subcellularLocation>
        <location evidence="1">Membrane</location>
    </subcellularLocation>
</comment>
<keyword evidence="4" id="KW-0677">Repeat</keyword>
<evidence type="ECO:0000256" key="5">
    <source>
        <dbReference type="ARBA" id="ARBA00022989"/>
    </source>
</evidence>
<evidence type="ECO:0000259" key="11">
    <source>
        <dbReference type="PROSITE" id="PS50262"/>
    </source>
</evidence>
<evidence type="ECO:0000256" key="1">
    <source>
        <dbReference type="ARBA" id="ARBA00004370"/>
    </source>
</evidence>
<dbReference type="PRINTS" id="PR00261">
    <property type="entry name" value="LDLRECEPTOR"/>
</dbReference>
<feature type="transmembrane region" description="Helical" evidence="9">
    <location>
        <begin position="856"/>
        <end position="878"/>
    </location>
</feature>
<dbReference type="InterPro" id="IPR023415">
    <property type="entry name" value="LDLR_class-A_CS"/>
</dbReference>
<evidence type="ECO:0000256" key="6">
    <source>
        <dbReference type="ARBA" id="ARBA00023136"/>
    </source>
</evidence>
<keyword evidence="2" id="KW-0433">Leucine-rich repeat</keyword>
<dbReference type="GO" id="GO:0005886">
    <property type="term" value="C:plasma membrane"/>
    <property type="evidence" value="ECO:0007669"/>
    <property type="project" value="TreeGrafter"/>
</dbReference>
<dbReference type="GO" id="GO:0008528">
    <property type="term" value="F:G protein-coupled peptide receptor activity"/>
    <property type="evidence" value="ECO:0007669"/>
    <property type="project" value="TreeGrafter"/>
</dbReference>
<dbReference type="SUPFAM" id="SSF57424">
    <property type="entry name" value="LDL receptor-like module"/>
    <property type="match status" value="4"/>
</dbReference>
<evidence type="ECO:0000256" key="4">
    <source>
        <dbReference type="ARBA" id="ARBA00022737"/>
    </source>
</evidence>
<feature type="signal peptide" evidence="10">
    <location>
        <begin position="1"/>
        <end position="21"/>
    </location>
</feature>
<accession>A0A6F9DJX9</accession>
<dbReference type="Gene3D" id="1.20.1070.10">
    <property type="entry name" value="Rhodopsin 7-helix transmembrane proteins"/>
    <property type="match status" value="1"/>
</dbReference>
<dbReference type="SMART" id="SM00192">
    <property type="entry name" value="LDLa"/>
    <property type="match status" value="9"/>
</dbReference>
<dbReference type="Gene3D" id="4.10.1220.10">
    <property type="entry name" value="EGF-type module"/>
    <property type="match status" value="1"/>
</dbReference>
<feature type="disulfide bond" evidence="8">
    <location>
        <begin position="205"/>
        <end position="220"/>
    </location>
</feature>
<dbReference type="PANTHER" id="PTHR24372">
    <property type="entry name" value="GLYCOPROTEIN HORMONE RECEPTOR"/>
    <property type="match status" value="1"/>
</dbReference>
<feature type="transmembrane region" description="Helical" evidence="9">
    <location>
        <begin position="884"/>
        <end position="904"/>
    </location>
</feature>
<keyword evidence="5 9" id="KW-1133">Transmembrane helix</keyword>
<gene>
    <name evidence="12" type="primary">Lrp2-007</name>
</gene>
<evidence type="ECO:0000256" key="9">
    <source>
        <dbReference type="SAM" id="Phobius"/>
    </source>
</evidence>
<dbReference type="InterPro" id="IPR017452">
    <property type="entry name" value="GPCR_Rhodpsn_7TM"/>
</dbReference>
<evidence type="ECO:0000256" key="3">
    <source>
        <dbReference type="ARBA" id="ARBA00022692"/>
    </source>
</evidence>
<feature type="transmembrane region" description="Helical" evidence="9">
    <location>
        <begin position="641"/>
        <end position="663"/>
    </location>
</feature>
<reference evidence="12" key="1">
    <citation type="submission" date="2020-04" db="EMBL/GenBank/DDBJ databases">
        <authorList>
            <person name="Neveu A P."/>
        </authorList>
    </citation>
    <scope>NUCLEOTIDE SEQUENCE</scope>
    <source>
        <tissue evidence="12">Whole embryo</tissue>
    </source>
</reference>
<dbReference type="GO" id="GO:0009755">
    <property type="term" value="P:hormone-mediated signaling pathway"/>
    <property type="evidence" value="ECO:0007669"/>
    <property type="project" value="TreeGrafter"/>
</dbReference>
<protein>
    <submittedName>
        <fullName evidence="12">Glycoprotein 330-like</fullName>
    </submittedName>
</protein>
<dbReference type="InterPro" id="IPR036055">
    <property type="entry name" value="LDL_receptor-like_sf"/>
</dbReference>
<feature type="disulfide bond" evidence="8">
    <location>
        <begin position="487"/>
        <end position="502"/>
    </location>
</feature>
<dbReference type="EMBL" id="LR787639">
    <property type="protein sequence ID" value="CAB3263501.1"/>
    <property type="molecule type" value="mRNA"/>
</dbReference>
<feature type="domain" description="G-protein coupled receptors family 1 profile" evidence="11">
    <location>
        <begin position="578"/>
        <end position="904"/>
    </location>
</feature>
<dbReference type="PROSITE" id="PS50262">
    <property type="entry name" value="G_PROTEIN_RECEP_F1_2"/>
    <property type="match status" value="1"/>
</dbReference>
<dbReference type="InterPro" id="IPR000276">
    <property type="entry name" value="GPCR_Rhodpsn"/>
</dbReference>
<feature type="transmembrane region" description="Helical" evidence="9">
    <location>
        <begin position="559"/>
        <end position="579"/>
    </location>
</feature>
<evidence type="ECO:0000313" key="12">
    <source>
        <dbReference type="EMBL" id="CAB3263501.1"/>
    </source>
</evidence>
<dbReference type="Pfam" id="PF00001">
    <property type="entry name" value="7tm_1"/>
    <property type="match status" value="1"/>
</dbReference>
<organism evidence="12">
    <name type="scientific">Phallusia mammillata</name>
    <dbReference type="NCBI Taxonomy" id="59560"/>
    <lineage>
        <taxon>Eukaryota</taxon>
        <taxon>Metazoa</taxon>
        <taxon>Chordata</taxon>
        <taxon>Tunicata</taxon>
        <taxon>Ascidiacea</taxon>
        <taxon>Phlebobranchia</taxon>
        <taxon>Ascidiidae</taxon>
        <taxon>Phallusia</taxon>
    </lineage>
</organism>
<dbReference type="PROSITE" id="PS01209">
    <property type="entry name" value="LDLRA_1"/>
    <property type="match status" value="1"/>
</dbReference>
<comment type="caution">
    <text evidence="8">Lacks conserved residue(s) required for the propagation of feature annotation.</text>
</comment>
<keyword evidence="7 8" id="KW-1015">Disulfide bond</keyword>
<feature type="transmembrane region" description="Helical" evidence="9">
    <location>
        <begin position="802"/>
        <end position="830"/>
    </location>
</feature>
<dbReference type="AlphaFoldDB" id="A0A6F9DJX9"/>
<name>A0A6F9DJX9_9ASCI</name>
<dbReference type="SUPFAM" id="SSF81321">
    <property type="entry name" value="Family A G protein-coupled receptor-like"/>
    <property type="match status" value="1"/>
</dbReference>
<feature type="disulfide bond" evidence="8">
    <location>
        <begin position="309"/>
        <end position="324"/>
    </location>
</feature>
<dbReference type="Gene3D" id="4.10.400.10">
    <property type="entry name" value="Low-density Lipoprotein Receptor"/>
    <property type="match status" value="6"/>
</dbReference>
<keyword evidence="3 9" id="KW-0812">Transmembrane</keyword>
<feature type="transmembrane region" description="Helical" evidence="9">
    <location>
        <begin position="684"/>
        <end position="704"/>
    </location>
</feature>
<keyword evidence="6 9" id="KW-0472">Membrane</keyword>
<dbReference type="GO" id="GO:0007189">
    <property type="term" value="P:adenylate cyclase-activating G protein-coupled receptor signaling pathway"/>
    <property type="evidence" value="ECO:0007669"/>
    <property type="project" value="TreeGrafter"/>
</dbReference>
<proteinExistence type="evidence at transcript level"/>
<sequence>MENKVYACLVCWWSLLVNILAVGTLDSGGVSSFITSTNHNVEGTTATDNPRLQATNDSFFLSFACPDKSGFIDRHNFCDGYDDCRDGSDEIRYDPTLHEHLPGTKCARLARGVKTFCFLPSEYMCDNELDCYFGSDEQNCPHTFNCVTAFPMNMFRFRVQFCDNFVDCMDGSDEWKYGPDVQGFQCAVTKTRLTSHCMLPTIHRCDGISDCDDGTDECFCDSGSNSVVLSDKCFRCLDNTLVIPTKQLCDATFHCKDLSDECLCTNNRPAICEQICQANQDCGACKVGQVMCSLQQNQSAICVNRTQVCDQTFDCPDHEDEQNCAFNYEQMFNCSDGLQYLPKHVRFDNYTDCNDGSDETGPNLLYRCKTNIPDKNRPGAYIFKGPAYAEACDGMPDCLDMDDECNPDLCRNITPPSFCRFKNPKYGFQCPTSGTSLLGKDVCDGYPTCRNNQPHLSEDEIDCPERFYCADHGKSGLPIHIPLTARCNQISDCHDVSDEMGCDLTTHFYCLSEQPKYTPRHKVCDGVQDCKGGEDECQNCSKSPFSSDELLVSSPILQAIVWITGIFALFGNTAVFIHNGVRLWRVRSCKSAVAFVNRTLVLNLNLSDLLLGVYLICLGAVNSIYEGTYCHHDIQWRSSGFCAALGCLAVISVESSVFILTIMTTYRLLVLARPFSSINGSKRFGIAIAFSWILAITIAVLPLLPSTQDYFLAAVWYSNNPYLTNPTRNKFETFVERLQTFDSPNNDRFHLTSSLRSTTWRSLTESIAKLNSTIQPELYFGYYSAHGVCLPRLFPVPSVDRAWGYSMFIISVNFCAFLCMILTYIAIYRYSKNGSRLSRRGGHNYLPSLQTKISRIIITNFCCWIPICVMSFISVAGVTLSDDIYAVAAIVLLPINSAANPFLYSKLPDMLWQKFNNKILRKYNSTIRNRSGIKTVSTLTYHRGSNKDTQL</sequence>
<dbReference type="InterPro" id="IPR002172">
    <property type="entry name" value="LDrepeatLR_classA_rpt"/>
</dbReference>
<evidence type="ECO:0000256" key="7">
    <source>
        <dbReference type="ARBA" id="ARBA00023157"/>
    </source>
</evidence>
<feature type="chain" id="PRO_5026338402" evidence="10">
    <location>
        <begin position="22"/>
        <end position="951"/>
    </location>
</feature>
<keyword evidence="10" id="KW-0732">Signal</keyword>
<evidence type="ECO:0000256" key="10">
    <source>
        <dbReference type="SAM" id="SignalP"/>
    </source>
</evidence>
<evidence type="ECO:0000256" key="8">
    <source>
        <dbReference type="PROSITE-ProRule" id="PRU00124"/>
    </source>
</evidence>
<evidence type="ECO:0000256" key="2">
    <source>
        <dbReference type="ARBA" id="ARBA00022614"/>
    </source>
</evidence>
<feature type="transmembrane region" description="Helical" evidence="9">
    <location>
        <begin position="600"/>
        <end position="621"/>
    </location>
</feature>